<keyword evidence="3 7" id="KW-0812">Transmembrane</keyword>
<feature type="compositionally biased region" description="Polar residues" evidence="6">
    <location>
        <begin position="283"/>
        <end position="292"/>
    </location>
</feature>
<dbReference type="PANTHER" id="PTHR21659">
    <property type="entry name" value="HYDROPHOBIC PROTEIN RCI2 LOW TEMPERATURE AND SALT RESPONSIVE PROTEIN LTI6 -RELATED"/>
    <property type="match status" value="1"/>
</dbReference>
<feature type="region of interest" description="Disordered" evidence="6">
    <location>
        <begin position="142"/>
        <end position="239"/>
    </location>
</feature>
<keyword evidence="4 7" id="KW-1133">Transmembrane helix</keyword>
<reference evidence="9" key="1">
    <citation type="submission" date="2015-02" db="EMBL/GenBank/DDBJ databases">
        <authorList>
            <person name="Gon?alves P."/>
        </authorList>
    </citation>
    <scope>NUCLEOTIDE SEQUENCE [LARGE SCALE GENOMIC DNA]</scope>
</reference>
<gene>
    <name evidence="8" type="primary">SPOSA6832_01512</name>
</gene>
<comment type="subcellular location">
    <subcellularLocation>
        <location evidence="1">Membrane</location>
    </subcellularLocation>
</comment>
<feature type="region of interest" description="Disordered" evidence="6">
    <location>
        <begin position="1"/>
        <end position="25"/>
    </location>
</feature>
<evidence type="ECO:0000256" key="5">
    <source>
        <dbReference type="ARBA" id="ARBA00023136"/>
    </source>
</evidence>
<dbReference type="OrthoDB" id="2152119at2759"/>
<comment type="similarity">
    <text evidence="2">Belongs to the UPF0057 (PMP3) family.</text>
</comment>
<name>A0A0D6EJK7_SPOSA</name>
<keyword evidence="5 7" id="KW-0472">Membrane</keyword>
<evidence type="ECO:0000256" key="2">
    <source>
        <dbReference type="ARBA" id="ARBA00009530"/>
    </source>
</evidence>
<evidence type="ECO:0000256" key="4">
    <source>
        <dbReference type="ARBA" id="ARBA00022989"/>
    </source>
</evidence>
<feature type="transmembrane region" description="Helical" evidence="7">
    <location>
        <begin position="50"/>
        <end position="71"/>
    </location>
</feature>
<evidence type="ECO:0000256" key="7">
    <source>
        <dbReference type="SAM" id="Phobius"/>
    </source>
</evidence>
<organism evidence="8 9">
    <name type="scientific">Sporidiobolus salmonicolor</name>
    <name type="common">Yeast-like fungus</name>
    <name type="synonym">Sporobolomyces salmonicolor</name>
    <dbReference type="NCBI Taxonomy" id="5005"/>
    <lineage>
        <taxon>Eukaryota</taxon>
        <taxon>Fungi</taxon>
        <taxon>Dikarya</taxon>
        <taxon>Basidiomycota</taxon>
        <taxon>Pucciniomycotina</taxon>
        <taxon>Microbotryomycetes</taxon>
        <taxon>Sporidiobolales</taxon>
        <taxon>Sporidiobolaceae</taxon>
        <taxon>Sporobolomyces</taxon>
    </lineage>
</organism>
<evidence type="ECO:0000313" key="8">
    <source>
        <dbReference type="EMBL" id="CEQ39938.1"/>
    </source>
</evidence>
<dbReference type="Pfam" id="PF01679">
    <property type="entry name" value="Pmp3"/>
    <property type="match status" value="1"/>
</dbReference>
<accession>A0A0D6EJK7</accession>
<feature type="compositionally biased region" description="Basic and acidic residues" evidence="6">
    <location>
        <begin position="363"/>
        <end position="373"/>
    </location>
</feature>
<evidence type="ECO:0000313" key="9">
    <source>
        <dbReference type="Proteomes" id="UP000243876"/>
    </source>
</evidence>
<feature type="compositionally biased region" description="Acidic residues" evidence="6">
    <location>
        <begin position="189"/>
        <end position="199"/>
    </location>
</feature>
<sequence length="373" mass="41045">MDTMHLKLQKSLPKSRKDLKASPVPPALSPRSAFCLFAHLVLVPPKRSHFFYGLIVFLGWLAPPVAILVRFGIGFDFFLNIILTICGYIPGHFHNFYCQSIRNNKTKSRTPRWAVKAGLVEIKDARSGRHQWAHRYDERLPDSSRTGYDDSEANSLAEWDGRGPEPARTSGRNKLNGRRHHGLAPWDNVVDDSEVEGESDAGLYRSKSNLNLGEGSRDRSRSKLPLADPLDNEQFYPTAGDNGYAGDAALGRVQTGGSVGSRKKKGKMAGLLGGRNRDRYAENASSPGSSATELPGSRSRGTDEYQDEFEREINQGGSRGGERPLPAVARFDSFEQEGPEEAWATSRPARGGAVQANASAARSTDDDFLNHTF</sequence>
<keyword evidence="9" id="KW-1185">Reference proteome</keyword>
<evidence type="ECO:0000256" key="1">
    <source>
        <dbReference type="ARBA" id="ARBA00004370"/>
    </source>
</evidence>
<proteinExistence type="inferred from homology"/>
<dbReference type="Proteomes" id="UP000243876">
    <property type="component" value="Unassembled WGS sequence"/>
</dbReference>
<feature type="non-terminal residue" evidence="8">
    <location>
        <position position="1"/>
    </location>
</feature>
<dbReference type="EMBL" id="CENE01000004">
    <property type="protein sequence ID" value="CEQ39938.1"/>
    <property type="molecule type" value="Genomic_DNA"/>
</dbReference>
<evidence type="ECO:0000256" key="3">
    <source>
        <dbReference type="ARBA" id="ARBA00022692"/>
    </source>
</evidence>
<evidence type="ECO:0000256" key="6">
    <source>
        <dbReference type="SAM" id="MobiDB-lite"/>
    </source>
</evidence>
<dbReference type="PANTHER" id="PTHR21659:SF63">
    <property type="entry name" value="PLASMA MEMBRANE PROTEOLIPID PMP3"/>
    <property type="match status" value="1"/>
</dbReference>
<feature type="region of interest" description="Disordered" evidence="6">
    <location>
        <begin position="254"/>
        <end position="373"/>
    </location>
</feature>
<dbReference type="InterPro" id="IPR000612">
    <property type="entry name" value="PMP3"/>
</dbReference>
<dbReference type="GO" id="GO:0016020">
    <property type="term" value="C:membrane"/>
    <property type="evidence" value="ECO:0007669"/>
    <property type="project" value="UniProtKB-SubCell"/>
</dbReference>
<protein>
    <submittedName>
        <fullName evidence="8">SPOSA6832_01512-mRNA-1:cds</fullName>
    </submittedName>
</protein>
<dbReference type="AlphaFoldDB" id="A0A0D6EJK7"/>